<dbReference type="Proteomes" id="UP001608902">
    <property type="component" value="Unassembled WGS sequence"/>
</dbReference>
<reference evidence="1 2" key="1">
    <citation type="submission" date="2024-08" db="EMBL/GenBank/DDBJ databases">
        <title>Gnathostoma spinigerum genome.</title>
        <authorList>
            <person name="Gonzalez-Bertolin B."/>
            <person name="Monzon S."/>
            <person name="Zaballos A."/>
            <person name="Jimenez P."/>
            <person name="Dekumyoy P."/>
            <person name="Varona S."/>
            <person name="Cuesta I."/>
            <person name="Sumanam S."/>
            <person name="Adisakwattana P."/>
            <person name="Gasser R.B."/>
            <person name="Hernandez-Gonzalez A."/>
            <person name="Young N.D."/>
            <person name="Perteguer M.J."/>
        </authorList>
    </citation>
    <scope>NUCLEOTIDE SEQUENCE [LARGE SCALE GENOMIC DNA]</scope>
    <source>
        <strain evidence="1">AL3</strain>
        <tissue evidence="1">Liver</tissue>
    </source>
</reference>
<dbReference type="AlphaFoldDB" id="A0ABD6EIS6"/>
<dbReference type="Gene3D" id="3.30.420.10">
    <property type="entry name" value="Ribonuclease H-like superfamily/Ribonuclease H"/>
    <property type="match status" value="1"/>
</dbReference>
<dbReference type="EMBL" id="JBGFUD010004765">
    <property type="protein sequence ID" value="MFH4979883.1"/>
    <property type="molecule type" value="Genomic_DNA"/>
</dbReference>
<name>A0ABD6EIS6_9BILA</name>
<proteinExistence type="predicted"/>
<evidence type="ECO:0000313" key="1">
    <source>
        <dbReference type="EMBL" id="MFH4979883.1"/>
    </source>
</evidence>
<comment type="caution">
    <text evidence="1">The sequence shown here is derived from an EMBL/GenBank/DDBJ whole genome shotgun (WGS) entry which is preliminary data.</text>
</comment>
<sequence length="86" mass="9989">MPYRCSMIVSDKRPSFNGLDKVLHEGHGIFHRMTTPCYPPNNSVAEGPVHSVKDSLRKKMWRREKVRREWSWGLPQADDWSAHSGI</sequence>
<accession>A0ABD6EIS6</accession>
<dbReference type="InterPro" id="IPR012337">
    <property type="entry name" value="RNaseH-like_sf"/>
</dbReference>
<evidence type="ECO:0000313" key="2">
    <source>
        <dbReference type="Proteomes" id="UP001608902"/>
    </source>
</evidence>
<protein>
    <recommendedName>
        <fullName evidence="3">Integrase catalytic domain-containing protein</fullName>
    </recommendedName>
</protein>
<organism evidence="1 2">
    <name type="scientific">Gnathostoma spinigerum</name>
    <dbReference type="NCBI Taxonomy" id="75299"/>
    <lineage>
        <taxon>Eukaryota</taxon>
        <taxon>Metazoa</taxon>
        <taxon>Ecdysozoa</taxon>
        <taxon>Nematoda</taxon>
        <taxon>Chromadorea</taxon>
        <taxon>Rhabditida</taxon>
        <taxon>Spirurina</taxon>
        <taxon>Gnathostomatomorpha</taxon>
        <taxon>Gnathostomatoidea</taxon>
        <taxon>Gnathostomatidae</taxon>
        <taxon>Gnathostoma</taxon>
    </lineage>
</organism>
<dbReference type="InterPro" id="IPR036397">
    <property type="entry name" value="RNaseH_sf"/>
</dbReference>
<evidence type="ECO:0008006" key="3">
    <source>
        <dbReference type="Google" id="ProtNLM"/>
    </source>
</evidence>
<dbReference type="SUPFAM" id="SSF53098">
    <property type="entry name" value="Ribonuclease H-like"/>
    <property type="match status" value="1"/>
</dbReference>
<gene>
    <name evidence="1" type="ORF">AB6A40_006592</name>
</gene>
<keyword evidence="2" id="KW-1185">Reference proteome</keyword>